<organism evidence="5 6">
    <name type="scientific">Vibrio furnissii</name>
    <dbReference type="NCBI Taxonomy" id="29494"/>
    <lineage>
        <taxon>Bacteria</taxon>
        <taxon>Pseudomonadati</taxon>
        <taxon>Pseudomonadota</taxon>
        <taxon>Gammaproteobacteria</taxon>
        <taxon>Vibrionales</taxon>
        <taxon>Vibrionaceae</taxon>
        <taxon>Vibrio</taxon>
    </lineage>
</organism>
<gene>
    <name evidence="5" type="ORF">AMR76_11820</name>
</gene>
<dbReference type="PANTHER" id="PTHR45138">
    <property type="entry name" value="REGULATORY COMPONENTS OF SENSORY TRANSDUCTION SYSTEM"/>
    <property type="match status" value="1"/>
</dbReference>
<proteinExistence type="predicted"/>
<dbReference type="Proteomes" id="UP000051221">
    <property type="component" value="Unassembled WGS sequence"/>
</dbReference>
<protein>
    <recommendedName>
        <fullName evidence="1">diguanylate cyclase</fullName>
        <ecNumber evidence="1">2.7.7.65</ecNumber>
    </recommendedName>
</protein>
<comment type="caution">
    <text evidence="5">The sequence shown here is derived from an EMBL/GenBank/DDBJ whole genome shotgun (WGS) entry which is preliminary data.</text>
</comment>
<dbReference type="Gene3D" id="3.30.70.270">
    <property type="match status" value="1"/>
</dbReference>
<sequence>MKLRMRIYSINLMLALCISVVGTCAARYLLHQVESEWLGQAAGMLARYDSQKALQPIFHQAMLTRRLSNEPTLHMWIQNSADMSLQHRVSDILRRYRTTMGETRLHLVLDVNAPIETASVSDVIDFQYAALAPTVNGQRQFDETTSVSILHPDDGHEPWLQVRTLMIANQQILGFVETETNLRDLPLPPAESQTQGVLTLLLNADGQPLLTPHADDASSPASLKMSQPSELDWNQVNVMMQRQRAGQEPLSILMHHDDASSLVALNYLPELDWFELNILQAKHMPVLQHLNAFYWLLMAIIWGMSFLWAFTMDTVFIHPIRRIHRKMFGFVQSQASSQLPLVSRQSTSEIRQIMTMTEHCQRIVFEAKQQVETQVAERTLALNRLSTVDPLTQLLNRRGMDTELRAELARCRRECRVFGLLWVEVGQFQSIQSSLGREAAESVLHHVVNIIQLNIREYDAACRWGDNEFQILVRNDSAQSLQSLAERLCKQCEVPVHIPAFNTSLIVPLSVGGTLVSNENDINDVLAKADSALYFAKQDARQNIHIWRSESTGAA</sequence>
<dbReference type="EMBL" id="LKHS01000009">
    <property type="protein sequence ID" value="KQH85958.1"/>
    <property type="molecule type" value="Genomic_DNA"/>
</dbReference>
<accession>A0A0Q2RPN4</accession>
<keyword evidence="3" id="KW-0812">Transmembrane</keyword>
<dbReference type="InParanoid" id="A0A0Q2RPN4"/>
<evidence type="ECO:0000313" key="6">
    <source>
        <dbReference type="Proteomes" id="UP000051221"/>
    </source>
</evidence>
<evidence type="ECO:0000256" key="3">
    <source>
        <dbReference type="SAM" id="Phobius"/>
    </source>
</evidence>
<keyword evidence="3" id="KW-0472">Membrane</keyword>
<dbReference type="NCBIfam" id="TIGR00254">
    <property type="entry name" value="GGDEF"/>
    <property type="match status" value="1"/>
</dbReference>
<feature type="domain" description="GGDEF" evidence="4">
    <location>
        <begin position="416"/>
        <end position="549"/>
    </location>
</feature>
<dbReference type="InterPro" id="IPR000160">
    <property type="entry name" value="GGDEF_dom"/>
</dbReference>
<dbReference type="SUPFAM" id="SSF55073">
    <property type="entry name" value="Nucleotide cyclase"/>
    <property type="match status" value="1"/>
</dbReference>
<dbReference type="InterPro" id="IPR050469">
    <property type="entry name" value="Diguanylate_Cyclase"/>
</dbReference>
<evidence type="ECO:0000256" key="2">
    <source>
        <dbReference type="ARBA" id="ARBA00034247"/>
    </source>
</evidence>
<feature type="transmembrane region" description="Helical" evidence="3">
    <location>
        <begin position="292"/>
        <end position="317"/>
    </location>
</feature>
<dbReference type="GO" id="GO:0052621">
    <property type="term" value="F:diguanylate cyclase activity"/>
    <property type="evidence" value="ECO:0007669"/>
    <property type="project" value="UniProtKB-EC"/>
</dbReference>
<dbReference type="AlphaFoldDB" id="A0A0Q2RPN4"/>
<dbReference type="InterPro" id="IPR043128">
    <property type="entry name" value="Rev_trsase/Diguanyl_cyclase"/>
</dbReference>
<name>A0A0Q2RPN4_VIBFU</name>
<dbReference type="InterPro" id="IPR029787">
    <property type="entry name" value="Nucleotide_cyclase"/>
</dbReference>
<evidence type="ECO:0000259" key="4">
    <source>
        <dbReference type="PROSITE" id="PS50887"/>
    </source>
</evidence>
<dbReference type="RefSeq" id="WP_055466184.1">
    <property type="nucleotide sequence ID" value="NZ_LKHS01000009.1"/>
</dbReference>
<dbReference type="EC" id="2.7.7.65" evidence="1"/>
<dbReference type="PROSITE" id="PS50887">
    <property type="entry name" value="GGDEF"/>
    <property type="match status" value="1"/>
</dbReference>
<dbReference type="SMART" id="SM00267">
    <property type="entry name" value="GGDEF"/>
    <property type="match status" value="1"/>
</dbReference>
<evidence type="ECO:0000256" key="1">
    <source>
        <dbReference type="ARBA" id="ARBA00012528"/>
    </source>
</evidence>
<dbReference type="PANTHER" id="PTHR45138:SF9">
    <property type="entry name" value="DIGUANYLATE CYCLASE DGCM-RELATED"/>
    <property type="match status" value="1"/>
</dbReference>
<comment type="catalytic activity">
    <reaction evidence="2">
        <text>2 GTP = 3',3'-c-di-GMP + 2 diphosphate</text>
        <dbReference type="Rhea" id="RHEA:24898"/>
        <dbReference type="ChEBI" id="CHEBI:33019"/>
        <dbReference type="ChEBI" id="CHEBI:37565"/>
        <dbReference type="ChEBI" id="CHEBI:58805"/>
        <dbReference type="EC" id="2.7.7.65"/>
    </reaction>
</comment>
<evidence type="ECO:0000313" key="5">
    <source>
        <dbReference type="EMBL" id="KQH85958.1"/>
    </source>
</evidence>
<keyword evidence="3" id="KW-1133">Transmembrane helix</keyword>
<dbReference type="Pfam" id="PF00990">
    <property type="entry name" value="GGDEF"/>
    <property type="match status" value="1"/>
</dbReference>
<reference evidence="5 6" key="1">
    <citation type="submission" date="2015-08" db="EMBL/GenBank/DDBJ databases">
        <title>Antibacterial properties of a collection of Vibrionaceae strains.</title>
        <authorList>
            <person name="Giubergia S."/>
        </authorList>
    </citation>
    <scope>NUCLEOTIDE SEQUENCE [LARGE SCALE GENOMIC DNA]</scope>
    <source>
        <strain evidence="5 6">S0821</strain>
    </source>
</reference>
<keyword evidence="6" id="KW-1185">Reference proteome</keyword>
<dbReference type="CDD" id="cd01949">
    <property type="entry name" value="GGDEF"/>
    <property type="match status" value="1"/>
</dbReference>